<organism evidence="1 2">
    <name type="scientific">Sunxiuqinia elliptica</name>
    <dbReference type="NCBI Taxonomy" id="655355"/>
    <lineage>
        <taxon>Bacteria</taxon>
        <taxon>Pseudomonadati</taxon>
        <taxon>Bacteroidota</taxon>
        <taxon>Bacteroidia</taxon>
        <taxon>Marinilabiliales</taxon>
        <taxon>Prolixibacteraceae</taxon>
        <taxon>Sunxiuqinia</taxon>
    </lineage>
</organism>
<dbReference type="RefSeq" id="WP_093921430.1">
    <property type="nucleotide sequence ID" value="NZ_FONW01000014.1"/>
</dbReference>
<reference evidence="1 2" key="1">
    <citation type="submission" date="2016-10" db="EMBL/GenBank/DDBJ databases">
        <authorList>
            <person name="de Groot N.N."/>
        </authorList>
    </citation>
    <scope>NUCLEOTIDE SEQUENCE [LARGE SCALE GENOMIC DNA]</scope>
    <source>
        <strain evidence="1 2">CGMCC 1.9156</strain>
    </source>
</reference>
<evidence type="ECO:0000313" key="2">
    <source>
        <dbReference type="Proteomes" id="UP000198964"/>
    </source>
</evidence>
<evidence type="ECO:0000313" key="1">
    <source>
        <dbReference type="EMBL" id="SFF73711.1"/>
    </source>
</evidence>
<gene>
    <name evidence="1" type="ORF">SAMN05216283_11485</name>
</gene>
<dbReference type="Proteomes" id="UP000198964">
    <property type="component" value="Unassembled WGS sequence"/>
</dbReference>
<sequence length="106" mass="11934">MKTKDLINEQISKLHTSKNTKLTPRLNSDLGADIVDDIVKIRIREANEVKTRTEPALPIQNVSRWAYFFDNAKPLMIGFIAAILLNTTYKLIETIIIKIALIVNGG</sequence>
<accession>A0A1I2L929</accession>
<protein>
    <submittedName>
        <fullName evidence="1">Uncharacterized protein</fullName>
    </submittedName>
</protein>
<keyword evidence="2" id="KW-1185">Reference proteome</keyword>
<dbReference type="AlphaFoldDB" id="A0A1I2L929"/>
<dbReference type="EMBL" id="FONW01000014">
    <property type="protein sequence ID" value="SFF73711.1"/>
    <property type="molecule type" value="Genomic_DNA"/>
</dbReference>
<name>A0A1I2L929_9BACT</name>
<proteinExistence type="predicted"/>